<name>A0A6J4IPG9_9CHLR</name>
<dbReference type="Pfam" id="PF13361">
    <property type="entry name" value="UvrD_C"/>
    <property type="match status" value="1"/>
</dbReference>
<feature type="domain" description="UvrD-like helicase ATP-binding" evidence="10">
    <location>
        <begin position="32"/>
        <end position="326"/>
    </location>
</feature>
<dbReference type="InterPro" id="IPR003593">
    <property type="entry name" value="AAA+_ATPase"/>
</dbReference>
<dbReference type="GO" id="GO:0043138">
    <property type="term" value="F:3'-5' DNA helicase activity"/>
    <property type="evidence" value="ECO:0007669"/>
    <property type="project" value="UniProtKB-EC"/>
</dbReference>
<keyword evidence="1 9" id="KW-0547">Nucleotide-binding</keyword>
<dbReference type="Pfam" id="PF00580">
    <property type="entry name" value="UvrD-helicase"/>
    <property type="match status" value="1"/>
</dbReference>
<dbReference type="PANTHER" id="PTHR11070:SF45">
    <property type="entry name" value="DNA 3'-5' HELICASE"/>
    <property type="match status" value="1"/>
</dbReference>
<dbReference type="GO" id="GO:0003677">
    <property type="term" value="F:DNA binding"/>
    <property type="evidence" value="ECO:0007669"/>
    <property type="project" value="InterPro"/>
</dbReference>
<dbReference type="PANTHER" id="PTHR11070">
    <property type="entry name" value="UVRD / RECB / PCRA DNA HELICASE FAMILY MEMBER"/>
    <property type="match status" value="1"/>
</dbReference>
<accession>A0A6J4IPG9</accession>
<dbReference type="GO" id="GO:0005524">
    <property type="term" value="F:ATP binding"/>
    <property type="evidence" value="ECO:0007669"/>
    <property type="project" value="UniProtKB-UniRule"/>
</dbReference>
<evidence type="ECO:0000313" key="11">
    <source>
        <dbReference type="EMBL" id="CAA9255824.1"/>
    </source>
</evidence>
<keyword evidence="3 9" id="KW-0347">Helicase</keyword>
<gene>
    <name evidence="11" type="ORF">AVDCRST_MAG93-1964</name>
</gene>
<organism evidence="11">
    <name type="scientific">uncultured Chloroflexia bacterium</name>
    <dbReference type="NCBI Taxonomy" id="1672391"/>
    <lineage>
        <taxon>Bacteria</taxon>
        <taxon>Bacillati</taxon>
        <taxon>Chloroflexota</taxon>
        <taxon>Chloroflexia</taxon>
        <taxon>environmental samples</taxon>
    </lineage>
</organism>
<dbReference type="SUPFAM" id="SSF52540">
    <property type="entry name" value="P-loop containing nucleoside triphosphate hydrolases"/>
    <property type="match status" value="1"/>
</dbReference>
<evidence type="ECO:0000256" key="8">
    <source>
        <dbReference type="ARBA" id="ARBA00048988"/>
    </source>
</evidence>
<dbReference type="GO" id="GO:0016787">
    <property type="term" value="F:hydrolase activity"/>
    <property type="evidence" value="ECO:0007669"/>
    <property type="project" value="UniProtKB-UniRule"/>
</dbReference>
<keyword evidence="2 9" id="KW-0378">Hydrolase</keyword>
<keyword evidence="4 9" id="KW-0067">ATP-binding</keyword>
<evidence type="ECO:0000259" key="10">
    <source>
        <dbReference type="PROSITE" id="PS51198"/>
    </source>
</evidence>
<comment type="catalytic activity">
    <reaction evidence="6">
        <text>Couples ATP hydrolysis with the unwinding of duplex DNA by translocating in the 3'-5' direction.</text>
        <dbReference type="EC" id="5.6.2.4"/>
    </reaction>
</comment>
<protein>
    <recommendedName>
        <fullName evidence="7">DNA 3'-5' helicase</fullName>
        <ecNumber evidence="7">5.6.2.4</ecNumber>
    </recommendedName>
</protein>
<evidence type="ECO:0000256" key="9">
    <source>
        <dbReference type="PROSITE-ProRule" id="PRU00560"/>
    </source>
</evidence>
<comment type="catalytic activity">
    <reaction evidence="8">
        <text>ATP + H2O = ADP + phosphate + H(+)</text>
        <dbReference type="Rhea" id="RHEA:13065"/>
        <dbReference type="ChEBI" id="CHEBI:15377"/>
        <dbReference type="ChEBI" id="CHEBI:15378"/>
        <dbReference type="ChEBI" id="CHEBI:30616"/>
        <dbReference type="ChEBI" id="CHEBI:43474"/>
        <dbReference type="ChEBI" id="CHEBI:456216"/>
        <dbReference type="EC" id="5.6.2.4"/>
    </reaction>
</comment>
<evidence type="ECO:0000256" key="5">
    <source>
        <dbReference type="ARBA" id="ARBA00023235"/>
    </source>
</evidence>
<dbReference type="GO" id="GO:0000725">
    <property type="term" value="P:recombinational repair"/>
    <property type="evidence" value="ECO:0007669"/>
    <property type="project" value="TreeGrafter"/>
</dbReference>
<reference evidence="11" key="1">
    <citation type="submission" date="2020-02" db="EMBL/GenBank/DDBJ databases">
        <authorList>
            <person name="Meier V. D."/>
        </authorList>
    </citation>
    <scope>NUCLEOTIDE SEQUENCE</scope>
    <source>
        <strain evidence="11">AVDCRST_MAG93</strain>
    </source>
</reference>
<dbReference type="InterPro" id="IPR014016">
    <property type="entry name" value="UvrD-like_ATP-bd"/>
</dbReference>
<evidence type="ECO:0000256" key="3">
    <source>
        <dbReference type="ARBA" id="ARBA00022806"/>
    </source>
</evidence>
<dbReference type="Gene3D" id="3.40.50.300">
    <property type="entry name" value="P-loop containing nucleotide triphosphate hydrolases"/>
    <property type="match status" value="2"/>
</dbReference>
<sequence>MVISGERRNVQHRDGMERFRQGLTGPLSVPLDESQRRLVGVVTKGGGAYLIKGAAGTGKSTVLLHAIKSLRRDGVQPKSILYATYTKALVTTVEAAMKRDPFLNSKTITKKTVDAVVWEVAGMTWHSSETVVRDSDNRLVKPLTEAMEVVRASLNPTLRKTFGRLVDKKLSRHYLIEEIERTIIAQDLRKPSEYANLLRQGRITRLTEDERAFIWQIHLKFIGRLRDANLTTWARLRQKALRRVEDGKYLERFDAVFIDEAQDLEPTAMRLLVELCRKPEGGNRKIVLSADANQTIYGNGYSWVSIHPDLRLTGRSHSLTTNHQCTRQIVLAAESYLQGAELEDERVAEHHVYTGPLPIVWPVNSDKNEVTEIERFIRTAGKQLDLAFDQCAVLVPTRNRGKEIASALCLRGVKAQFMIRSEVDLAFPGVKVLTRHTAKGLEFPAVAVALFEQLKQSGTVPEELSERLLLERRVNHMAMTRAMQMLMVTVPGSREKGHFVGLAAPLWLQGGKNMGRNPNRP</sequence>
<keyword evidence="5" id="KW-0413">Isomerase</keyword>
<dbReference type="InterPro" id="IPR014017">
    <property type="entry name" value="DNA_helicase_UvrD-like_C"/>
</dbReference>
<evidence type="ECO:0000256" key="2">
    <source>
        <dbReference type="ARBA" id="ARBA00022801"/>
    </source>
</evidence>
<dbReference type="GO" id="GO:0005829">
    <property type="term" value="C:cytosol"/>
    <property type="evidence" value="ECO:0007669"/>
    <property type="project" value="TreeGrafter"/>
</dbReference>
<evidence type="ECO:0000256" key="1">
    <source>
        <dbReference type="ARBA" id="ARBA00022741"/>
    </source>
</evidence>
<feature type="binding site" evidence="9">
    <location>
        <begin position="53"/>
        <end position="60"/>
    </location>
    <ligand>
        <name>ATP</name>
        <dbReference type="ChEBI" id="CHEBI:30616"/>
    </ligand>
</feature>
<evidence type="ECO:0000256" key="4">
    <source>
        <dbReference type="ARBA" id="ARBA00022840"/>
    </source>
</evidence>
<dbReference type="SMART" id="SM00382">
    <property type="entry name" value="AAA"/>
    <property type="match status" value="1"/>
</dbReference>
<dbReference type="InterPro" id="IPR027417">
    <property type="entry name" value="P-loop_NTPase"/>
</dbReference>
<dbReference type="EMBL" id="CADCTR010000668">
    <property type="protein sequence ID" value="CAA9255824.1"/>
    <property type="molecule type" value="Genomic_DNA"/>
</dbReference>
<evidence type="ECO:0000256" key="7">
    <source>
        <dbReference type="ARBA" id="ARBA00034808"/>
    </source>
</evidence>
<evidence type="ECO:0000256" key="6">
    <source>
        <dbReference type="ARBA" id="ARBA00034617"/>
    </source>
</evidence>
<proteinExistence type="predicted"/>
<dbReference type="InterPro" id="IPR000212">
    <property type="entry name" value="DNA_helicase_UvrD/REP"/>
</dbReference>
<dbReference type="EC" id="5.6.2.4" evidence="7"/>
<dbReference type="PROSITE" id="PS51198">
    <property type="entry name" value="UVRD_HELICASE_ATP_BIND"/>
    <property type="match status" value="1"/>
</dbReference>
<dbReference type="AlphaFoldDB" id="A0A6J4IPG9"/>